<evidence type="ECO:0000313" key="1">
    <source>
        <dbReference type="EMBL" id="PGH15217.1"/>
    </source>
</evidence>
<reference evidence="1 2" key="1">
    <citation type="submission" date="2017-10" db="EMBL/GenBank/DDBJ databases">
        <title>Comparative genomics in systemic dimorphic fungi from Ajellomycetaceae.</title>
        <authorList>
            <person name="Munoz J.F."/>
            <person name="Mcewen J.G."/>
            <person name="Clay O.K."/>
            <person name="Cuomo C.A."/>
        </authorList>
    </citation>
    <scope>NUCLEOTIDE SEQUENCE [LARGE SCALE GENOMIC DNA]</scope>
    <source>
        <strain evidence="1 2">UAMH5409</strain>
    </source>
</reference>
<dbReference type="EMBL" id="PDNB01000027">
    <property type="protein sequence ID" value="PGH15217.1"/>
    <property type="molecule type" value="Genomic_DNA"/>
</dbReference>
<dbReference type="STRING" id="1447875.A0A2B7Y3E7"/>
<evidence type="ECO:0000313" key="2">
    <source>
        <dbReference type="Proteomes" id="UP000223968"/>
    </source>
</evidence>
<keyword evidence="2" id="KW-1185">Reference proteome</keyword>
<name>A0A2B7Y3E7_9EURO</name>
<comment type="caution">
    <text evidence="1">The sequence shown here is derived from an EMBL/GenBank/DDBJ whole genome shotgun (WGS) entry which is preliminary data.</text>
</comment>
<proteinExistence type="predicted"/>
<protein>
    <submittedName>
        <fullName evidence="1">Uncharacterized protein</fullName>
    </submittedName>
</protein>
<accession>A0A2B7Y3E7</accession>
<dbReference type="OrthoDB" id="4483845at2759"/>
<sequence>MCQTDTDKIQALDIQSFNSTYVNNGTSDLTWAVGIETSTHTDDLSRAVIFHTFYLGVSPAVSFSATISFRACGIVLDGLIGKEHESSKTSTCDDALGLTCQRDLLALARTATDKLNLPQNDAKMSFDLCTNLRHSLCNKIFLRRASLCQT</sequence>
<dbReference type="AlphaFoldDB" id="A0A2B7Y3E7"/>
<organism evidence="1 2">
    <name type="scientific">Helicocarpus griseus UAMH5409</name>
    <dbReference type="NCBI Taxonomy" id="1447875"/>
    <lineage>
        <taxon>Eukaryota</taxon>
        <taxon>Fungi</taxon>
        <taxon>Dikarya</taxon>
        <taxon>Ascomycota</taxon>
        <taxon>Pezizomycotina</taxon>
        <taxon>Eurotiomycetes</taxon>
        <taxon>Eurotiomycetidae</taxon>
        <taxon>Onygenales</taxon>
        <taxon>Ajellomycetaceae</taxon>
        <taxon>Helicocarpus</taxon>
    </lineage>
</organism>
<dbReference type="Proteomes" id="UP000223968">
    <property type="component" value="Unassembled WGS sequence"/>
</dbReference>
<gene>
    <name evidence="1" type="ORF">AJ79_02582</name>
</gene>